<dbReference type="SUPFAM" id="SSF56219">
    <property type="entry name" value="DNase I-like"/>
    <property type="match status" value="1"/>
</dbReference>
<dbReference type="EMBL" id="MK072006">
    <property type="protein sequence ID" value="AYV77047.1"/>
    <property type="molecule type" value="Genomic_DNA"/>
</dbReference>
<evidence type="ECO:0000256" key="4">
    <source>
        <dbReference type="ARBA" id="ARBA00022723"/>
    </source>
</evidence>
<keyword evidence="6" id="KW-0378">Hydrolase</keyword>
<keyword evidence="3" id="KW-0540">Nuclease</keyword>
<organism evidence="10">
    <name type="scientific">Barrevirus sp</name>
    <dbReference type="NCBI Taxonomy" id="2487763"/>
    <lineage>
        <taxon>Viruses</taxon>
        <taxon>Varidnaviria</taxon>
        <taxon>Bamfordvirae</taxon>
        <taxon>Nucleocytoviricota</taxon>
        <taxon>Megaviricetes</taxon>
        <taxon>Imitervirales</taxon>
        <taxon>Mimiviridae</taxon>
        <taxon>Klosneuvirinae</taxon>
    </lineage>
</organism>
<dbReference type="InterPro" id="IPR036691">
    <property type="entry name" value="Endo/exonu/phosph_ase_sf"/>
</dbReference>
<dbReference type="InterPro" id="IPR051547">
    <property type="entry name" value="TDP2-like"/>
</dbReference>
<accession>A0A3G4ZQ96</accession>
<dbReference type="GO" id="GO:0003697">
    <property type="term" value="F:single-stranded DNA binding"/>
    <property type="evidence" value="ECO:0007669"/>
    <property type="project" value="TreeGrafter"/>
</dbReference>
<name>A0A3G4ZQ96_9VIRU</name>
<protein>
    <submittedName>
        <fullName evidence="10">Endonuclease/exonuclease/phosphatase family protein</fullName>
    </submittedName>
</protein>
<dbReference type="InterPro" id="IPR005135">
    <property type="entry name" value="Endo/exonuclease/phosphatase"/>
</dbReference>
<keyword evidence="7" id="KW-0460">Magnesium</keyword>
<evidence type="ECO:0000256" key="2">
    <source>
        <dbReference type="ARBA" id="ARBA00001946"/>
    </source>
</evidence>
<evidence type="ECO:0000256" key="7">
    <source>
        <dbReference type="ARBA" id="ARBA00022842"/>
    </source>
</evidence>
<comment type="cofactor">
    <cofactor evidence="2">
        <name>Mg(2+)</name>
        <dbReference type="ChEBI" id="CHEBI:18420"/>
    </cofactor>
</comment>
<comment type="cofactor">
    <cofactor evidence="1">
        <name>Mn(2+)</name>
        <dbReference type="ChEBI" id="CHEBI:29035"/>
    </cofactor>
</comment>
<evidence type="ECO:0000313" key="10">
    <source>
        <dbReference type="EMBL" id="AYV77047.1"/>
    </source>
</evidence>
<dbReference type="GO" id="GO:0004519">
    <property type="term" value="F:endonuclease activity"/>
    <property type="evidence" value="ECO:0007669"/>
    <property type="project" value="UniProtKB-KW"/>
</dbReference>
<dbReference type="GO" id="GO:0046872">
    <property type="term" value="F:metal ion binding"/>
    <property type="evidence" value="ECO:0007669"/>
    <property type="project" value="UniProtKB-KW"/>
</dbReference>
<keyword evidence="4" id="KW-0479">Metal-binding</keyword>
<dbReference type="PANTHER" id="PTHR15822">
    <property type="entry name" value="TRAF AND TNF RECEPTOR-ASSOCIATED PROTEIN"/>
    <property type="match status" value="1"/>
</dbReference>
<dbReference type="GO" id="GO:0070260">
    <property type="term" value="F:5'-tyrosyl-DNA phosphodiesterase activity"/>
    <property type="evidence" value="ECO:0007669"/>
    <property type="project" value="TreeGrafter"/>
</dbReference>
<dbReference type="Gene3D" id="3.60.10.10">
    <property type="entry name" value="Endonuclease/exonuclease/phosphatase"/>
    <property type="match status" value="1"/>
</dbReference>
<evidence type="ECO:0000256" key="5">
    <source>
        <dbReference type="ARBA" id="ARBA00022763"/>
    </source>
</evidence>
<evidence type="ECO:0000256" key="1">
    <source>
        <dbReference type="ARBA" id="ARBA00001936"/>
    </source>
</evidence>
<dbReference type="Pfam" id="PF03372">
    <property type="entry name" value="Exo_endo_phos"/>
    <property type="match status" value="1"/>
</dbReference>
<keyword evidence="8" id="KW-0234">DNA repair</keyword>
<dbReference type="GO" id="GO:0006302">
    <property type="term" value="P:double-strand break repair"/>
    <property type="evidence" value="ECO:0007669"/>
    <property type="project" value="TreeGrafter"/>
</dbReference>
<dbReference type="GO" id="GO:0004527">
    <property type="term" value="F:exonuclease activity"/>
    <property type="evidence" value="ECO:0007669"/>
    <property type="project" value="UniProtKB-KW"/>
</dbReference>
<gene>
    <name evidence="10" type="ORF">Barrevirus9_16</name>
</gene>
<dbReference type="PANTHER" id="PTHR15822:SF4">
    <property type="entry name" value="TYROSYL-DNA PHOSPHODIESTERASE 2"/>
    <property type="match status" value="1"/>
</dbReference>
<sequence>MTNVFTVISYNIWFDNMLTQERTMSLINLIQTLNPDAICLQEVRPNIYAYLINMLTNYKYHFPKKVTKSYDSAIFSKYPIRKCLDYSFNNSTMGRSLLITKIDYPYHEGGIVKRVEIVLATTHFESLFKKVHLNKTKIEQYSIASNLLNNLYKSYKNVILCADTNVLQHEEGKFDEYFDKADNWIDSWVNSGSELNRYTYDSFTNVYLNNRFPNNKYRSRIDRILFKSDNLVLQEFSMLGKRQGSIEISDHFGILSQFIVVAKKPI</sequence>
<feature type="domain" description="Endonuclease/exonuclease/phosphatase" evidence="9">
    <location>
        <begin position="8"/>
        <end position="251"/>
    </location>
</feature>
<evidence type="ECO:0000259" key="9">
    <source>
        <dbReference type="Pfam" id="PF03372"/>
    </source>
</evidence>
<proteinExistence type="predicted"/>
<evidence type="ECO:0000256" key="3">
    <source>
        <dbReference type="ARBA" id="ARBA00022722"/>
    </source>
</evidence>
<evidence type="ECO:0000256" key="6">
    <source>
        <dbReference type="ARBA" id="ARBA00022801"/>
    </source>
</evidence>
<keyword evidence="10" id="KW-0255">Endonuclease</keyword>
<keyword evidence="10" id="KW-0269">Exonuclease</keyword>
<keyword evidence="5" id="KW-0227">DNA damage</keyword>
<reference evidence="10" key="1">
    <citation type="submission" date="2018-10" db="EMBL/GenBank/DDBJ databases">
        <title>Hidden diversity of soil giant viruses.</title>
        <authorList>
            <person name="Schulz F."/>
            <person name="Alteio L."/>
            <person name="Goudeau D."/>
            <person name="Ryan E.M."/>
            <person name="Malmstrom R.R."/>
            <person name="Blanchard J."/>
            <person name="Woyke T."/>
        </authorList>
    </citation>
    <scope>NUCLEOTIDE SEQUENCE</scope>
    <source>
        <strain evidence="10">BAV1</strain>
    </source>
</reference>
<evidence type="ECO:0000256" key="8">
    <source>
        <dbReference type="ARBA" id="ARBA00023204"/>
    </source>
</evidence>